<dbReference type="GO" id="GO:0008236">
    <property type="term" value="F:serine-type peptidase activity"/>
    <property type="evidence" value="ECO:0007669"/>
    <property type="project" value="UniProtKB-KW"/>
</dbReference>
<dbReference type="SUPFAM" id="SSF50156">
    <property type="entry name" value="PDZ domain-like"/>
    <property type="match status" value="1"/>
</dbReference>
<dbReference type="PANTHER" id="PTHR32060">
    <property type="entry name" value="TAIL-SPECIFIC PROTEASE"/>
    <property type="match status" value="1"/>
</dbReference>
<dbReference type="Gene3D" id="2.30.42.10">
    <property type="match status" value="1"/>
</dbReference>
<protein>
    <submittedName>
        <fullName evidence="8">Carboxyl-terminal protease</fullName>
    </submittedName>
</protein>
<dbReference type="Proteomes" id="UP000034137">
    <property type="component" value="Unassembled WGS sequence"/>
</dbReference>
<dbReference type="InterPro" id="IPR029045">
    <property type="entry name" value="ClpP/crotonase-like_dom_sf"/>
</dbReference>
<evidence type="ECO:0000313" key="8">
    <source>
        <dbReference type="EMBL" id="KKR32680.1"/>
    </source>
</evidence>
<sequence>MENNLETKNSTLKKITISFLIILLMSGSFLSGVYLTNKNDKEVIFTDSSFAGKVLNLNSKAKNLDADVDFNLFWDVWELIKKDYVMKDKLKEKEMFYGAIKGLVASTNDPYTIFMDPKEAKSFDDDLAGTFEGIGAEIGIKKGGLVIIAPIPDSPAQKSGLMAGDRILSINGESTVNMTVDQAVSKIRGPKDTEVKLSVLKKGQEKSAEIKIIRGLITVNSVKTEMRKDNLFVITVSNFNNDTEELFNKAVEEVIQKNPKGIIVDLRNNPGGYLDTAITVASKWIEKGVIVSEKFGDEKKNDYYNKGLSKLKDFPTVVLINQGSASASEIVAGALQDYGKAKIIGMQSFGKGSVQIIENLKDGSSLKITIAQWMTPKGNNINEKGITPDKIVDLTQEDYENNKDPQMNAAVEALGGGKK</sequence>
<proteinExistence type="inferred from homology"/>
<gene>
    <name evidence="8" type="ORF">UT64_C0026G0022</name>
</gene>
<evidence type="ECO:0000256" key="6">
    <source>
        <dbReference type="SAM" id="Phobius"/>
    </source>
</evidence>
<dbReference type="InterPro" id="IPR036034">
    <property type="entry name" value="PDZ_sf"/>
</dbReference>
<dbReference type="CDD" id="cd07560">
    <property type="entry name" value="Peptidase_S41_CPP"/>
    <property type="match status" value="1"/>
</dbReference>
<dbReference type="Gene3D" id="3.30.750.44">
    <property type="match status" value="1"/>
</dbReference>
<dbReference type="NCBIfam" id="TIGR00225">
    <property type="entry name" value="prc"/>
    <property type="match status" value="1"/>
</dbReference>
<feature type="domain" description="PDZ" evidence="7">
    <location>
        <begin position="120"/>
        <end position="188"/>
    </location>
</feature>
<dbReference type="InterPro" id="IPR001478">
    <property type="entry name" value="PDZ"/>
</dbReference>
<keyword evidence="4 5" id="KW-0720">Serine protease</keyword>
<dbReference type="InterPro" id="IPR005151">
    <property type="entry name" value="Tail-specific_protease"/>
</dbReference>
<dbReference type="AlphaFoldDB" id="A0A0G0SDA3"/>
<evidence type="ECO:0000259" key="7">
    <source>
        <dbReference type="PROSITE" id="PS50106"/>
    </source>
</evidence>
<dbReference type="GO" id="GO:0006508">
    <property type="term" value="P:proteolysis"/>
    <property type="evidence" value="ECO:0007669"/>
    <property type="project" value="UniProtKB-KW"/>
</dbReference>
<dbReference type="Gene3D" id="3.90.226.10">
    <property type="entry name" value="2-enoyl-CoA Hydratase, Chain A, domain 1"/>
    <property type="match status" value="1"/>
</dbReference>
<keyword evidence="6" id="KW-0812">Transmembrane</keyword>
<dbReference type="Pfam" id="PF22694">
    <property type="entry name" value="CtpB_N-like"/>
    <property type="match status" value="1"/>
</dbReference>
<accession>A0A0G0SDA3</accession>
<name>A0A0G0SDA3_9BACT</name>
<dbReference type="InterPro" id="IPR004447">
    <property type="entry name" value="Peptidase_S41A"/>
</dbReference>
<evidence type="ECO:0000256" key="5">
    <source>
        <dbReference type="RuleBase" id="RU004404"/>
    </source>
</evidence>
<keyword evidence="6" id="KW-0472">Membrane</keyword>
<keyword evidence="6" id="KW-1133">Transmembrane helix</keyword>
<evidence type="ECO:0000256" key="4">
    <source>
        <dbReference type="ARBA" id="ARBA00022825"/>
    </source>
</evidence>
<comment type="caution">
    <text evidence="8">The sequence shown here is derived from an EMBL/GenBank/DDBJ whole genome shotgun (WGS) entry which is preliminary data.</text>
</comment>
<dbReference type="InterPro" id="IPR055210">
    <property type="entry name" value="CtpA/B_N"/>
</dbReference>
<dbReference type="PROSITE" id="PS50106">
    <property type="entry name" value="PDZ"/>
    <property type="match status" value="1"/>
</dbReference>
<evidence type="ECO:0000256" key="1">
    <source>
        <dbReference type="ARBA" id="ARBA00009179"/>
    </source>
</evidence>
<dbReference type="GO" id="GO:0004175">
    <property type="term" value="F:endopeptidase activity"/>
    <property type="evidence" value="ECO:0007669"/>
    <property type="project" value="TreeGrafter"/>
</dbReference>
<dbReference type="SMART" id="SM00245">
    <property type="entry name" value="TSPc"/>
    <property type="match status" value="1"/>
</dbReference>
<keyword evidence="2 5" id="KW-0645">Protease</keyword>
<dbReference type="GO" id="GO:0030288">
    <property type="term" value="C:outer membrane-bounded periplasmic space"/>
    <property type="evidence" value="ECO:0007669"/>
    <property type="project" value="TreeGrafter"/>
</dbReference>
<dbReference type="EMBL" id="LBXO01000026">
    <property type="protein sequence ID" value="KKR32680.1"/>
    <property type="molecule type" value="Genomic_DNA"/>
</dbReference>
<dbReference type="Pfam" id="PF00595">
    <property type="entry name" value="PDZ"/>
    <property type="match status" value="1"/>
</dbReference>
<comment type="similarity">
    <text evidence="1 5">Belongs to the peptidase S41A family.</text>
</comment>
<organism evidence="8 9">
    <name type="scientific">Candidatus Falkowbacteria bacterium GW2011_GWF2_39_8</name>
    <dbReference type="NCBI Taxonomy" id="1618642"/>
    <lineage>
        <taxon>Bacteria</taxon>
        <taxon>Candidatus Falkowiibacteriota</taxon>
    </lineage>
</organism>
<dbReference type="SMART" id="SM00228">
    <property type="entry name" value="PDZ"/>
    <property type="match status" value="1"/>
</dbReference>
<dbReference type="Pfam" id="PF03572">
    <property type="entry name" value="Peptidase_S41"/>
    <property type="match status" value="1"/>
</dbReference>
<evidence type="ECO:0000256" key="2">
    <source>
        <dbReference type="ARBA" id="ARBA00022670"/>
    </source>
</evidence>
<dbReference type="GO" id="GO:0007165">
    <property type="term" value="P:signal transduction"/>
    <property type="evidence" value="ECO:0007669"/>
    <property type="project" value="TreeGrafter"/>
</dbReference>
<feature type="transmembrane region" description="Helical" evidence="6">
    <location>
        <begin position="15"/>
        <end position="35"/>
    </location>
</feature>
<dbReference type="SUPFAM" id="SSF52096">
    <property type="entry name" value="ClpP/crotonase"/>
    <property type="match status" value="1"/>
</dbReference>
<keyword evidence="3 5" id="KW-0378">Hydrolase</keyword>
<evidence type="ECO:0000313" key="9">
    <source>
        <dbReference type="Proteomes" id="UP000034137"/>
    </source>
</evidence>
<dbReference type="CDD" id="cd06782">
    <property type="entry name" value="cpPDZ_CPP-like"/>
    <property type="match status" value="1"/>
</dbReference>
<dbReference type="FunFam" id="2.30.42.10:FF:000063">
    <property type="entry name" value="Peptidase, S41 family"/>
    <property type="match status" value="1"/>
</dbReference>
<reference evidence="8 9" key="1">
    <citation type="journal article" date="2015" name="Nature">
        <title>rRNA introns, odd ribosomes, and small enigmatic genomes across a large radiation of phyla.</title>
        <authorList>
            <person name="Brown C.T."/>
            <person name="Hug L.A."/>
            <person name="Thomas B.C."/>
            <person name="Sharon I."/>
            <person name="Castelle C.J."/>
            <person name="Singh A."/>
            <person name="Wilkins M.J."/>
            <person name="Williams K.H."/>
            <person name="Banfield J.F."/>
        </authorList>
    </citation>
    <scope>NUCLEOTIDE SEQUENCE [LARGE SCALE GENOMIC DNA]</scope>
</reference>
<evidence type="ECO:0000256" key="3">
    <source>
        <dbReference type="ARBA" id="ARBA00022801"/>
    </source>
</evidence>
<dbReference type="PANTHER" id="PTHR32060:SF30">
    <property type="entry name" value="CARBOXY-TERMINAL PROCESSING PROTEASE CTPA"/>
    <property type="match status" value="1"/>
</dbReference>